<reference evidence="2" key="1">
    <citation type="submission" date="2021-02" db="EMBL/GenBank/DDBJ databases">
        <authorList>
            <person name="Nowell W R."/>
        </authorList>
    </citation>
    <scope>NUCLEOTIDE SEQUENCE</scope>
    <source>
        <strain evidence="2">Ploen Becks lab</strain>
    </source>
</reference>
<feature type="region of interest" description="Disordered" evidence="1">
    <location>
        <begin position="425"/>
        <end position="445"/>
    </location>
</feature>
<dbReference type="EMBL" id="CAJNOC010001639">
    <property type="protein sequence ID" value="CAF0880343.1"/>
    <property type="molecule type" value="Genomic_DNA"/>
</dbReference>
<evidence type="ECO:0000256" key="1">
    <source>
        <dbReference type="SAM" id="MobiDB-lite"/>
    </source>
</evidence>
<comment type="caution">
    <text evidence="2">The sequence shown here is derived from an EMBL/GenBank/DDBJ whole genome shotgun (WGS) entry which is preliminary data.</text>
</comment>
<accession>A0A813Y6P9</accession>
<feature type="region of interest" description="Disordered" evidence="1">
    <location>
        <begin position="99"/>
        <end position="123"/>
    </location>
</feature>
<dbReference type="Proteomes" id="UP000663879">
    <property type="component" value="Unassembled WGS sequence"/>
</dbReference>
<organism evidence="2 3">
    <name type="scientific">Brachionus calyciflorus</name>
    <dbReference type="NCBI Taxonomy" id="104777"/>
    <lineage>
        <taxon>Eukaryota</taxon>
        <taxon>Metazoa</taxon>
        <taxon>Spiralia</taxon>
        <taxon>Gnathifera</taxon>
        <taxon>Rotifera</taxon>
        <taxon>Eurotatoria</taxon>
        <taxon>Monogononta</taxon>
        <taxon>Pseudotrocha</taxon>
        <taxon>Ploima</taxon>
        <taxon>Brachionidae</taxon>
        <taxon>Brachionus</taxon>
    </lineage>
</organism>
<dbReference type="AlphaFoldDB" id="A0A813Y6P9"/>
<name>A0A813Y6P9_9BILA</name>
<evidence type="ECO:0000313" key="3">
    <source>
        <dbReference type="Proteomes" id="UP000663879"/>
    </source>
</evidence>
<proteinExistence type="predicted"/>
<feature type="compositionally biased region" description="Low complexity" evidence="1">
    <location>
        <begin position="428"/>
        <end position="445"/>
    </location>
</feature>
<sequence>MTLDFRKVIGLFYDTTTTTTSTKTLFSTISSLSTTATTTASLSETSSSPDAPTSVTSAISASSTKAPISIALITATNTAYSRLNSLSADAPTSVTSTKVPTQLALTTSRTKTSSTHVPNSESSTKADTSIALITTTTASSIATSSLPDAPTLTTVQTMSLYTKALNSLSSTAASTSPSPTLMTSMTPSTRSTKKKFKLAPFTATSKIAKTLQTEIKNKTTTILKNKGFFYENNNLNTKSDGPVSNFIVTTSAPFLSSSPSYPSKPFTSFDSADNFVSSYFLTLINLNSNVNKEESSQPFKIDKMSISEISQDSISKQRKDNENDLEELVLNLNLLTLSDSNHNSEDKNSIYKTPKVSFLNEKKNDTIKLSSDSDKTERSITMSSSSVSFCLNIFDSFEKTAVIQEPIHVNNATITLSSDESVSEESHISVIDSHSDSGSSESIEN</sequence>
<protein>
    <submittedName>
        <fullName evidence="2">Uncharacterized protein</fullName>
    </submittedName>
</protein>
<evidence type="ECO:0000313" key="2">
    <source>
        <dbReference type="EMBL" id="CAF0880343.1"/>
    </source>
</evidence>
<keyword evidence="3" id="KW-1185">Reference proteome</keyword>
<gene>
    <name evidence="2" type="ORF">OXX778_LOCUS10381</name>
</gene>